<comment type="cofactor">
    <cofactor evidence="11">
        <name>Mg(2+)</name>
        <dbReference type="ChEBI" id="CHEBI:18420"/>
    </cofactor>
    <cofactor evidence="11">
        <name>Mn(2+)</name>
        <dbReference type="ChEBI" id="CHEBI:29035"/>
    </cofactor>
    <text evidence="11">Magnesium. Can also use manganese.</text>
</comment>
<evidence type="ECO:0000256" key="4">
    <source>
        <dbReference type="ARBA" id="ARBA00022679"/>
    </source>
</evidence>
<dbReference type="EMBL" id="FQZT01000009">
    <property type="protein sequence ID" value="SHJ51684.1"/>
    <property type="molecule type" value="Genomic_DNA"/>
</dbReference>
<dbReference type="SUPFAM" id="SSF143631">
    <property type="entry name" value="ApbE-like"/>
    <property type="match status" value="1"/>
</dbReference>
<dbReference type="PIRSF" id="PIRSF006268">
    <property type="entry name" value="ApbE"/>
    <property type="match status" value="1"/>
</dbReference>
<dbReference type="InterPro" id="IPR024932">
    <property type="entry name" value="ApbE"/>
</dbReference>
<dbReference type="RefSeq" id="WP_072909131.1">
    <property type="nucleotide sequence ID" value="NZ_FQZT01000009.1"/>
</dbReference>
<evidence type="ECO:0000313" key="12">
    <source>
        <dbReference type="EMBL" id="SHJ51684.1"/>
    </source>
</evidence>
<proteinExistence type="inferred from homology"/>
<dbReference type="PANTHER" id="PTHR30040:SF2">
    <property type="entry name" value="FAD:PROTEIN FMN TRANSFERASE"/>
    <property type="match status" value="1"/>
</dbReference>
<evidence type="ECO:0000256" key="3">
    <source>
        <dbReference type="ARBA" id="ARBA00022630"/>
    </source>
</evidence>
<organism evidence="12 13">
    <name type="scientific">Malonomonas rubra DSM 5091</name>
    <dbReference type="NCBI Taxonomy" id="1122189"/>
    <lineage>
        <taxon>Bacteria</taxon>
        <taxon>Pseudomonadati</taxon>
        <taxon>Thermodesulfobacteriota</taxon>
        <taxon>Desulfuromonadia</taxon>
        <taxon>Desulfuromonadales</taxon>
        <taxon>Geopsychrobacteraceae</taxon>
        <taxon>Malonomonas</taxon>
    </lineage>
</organism>
<evidence type="ECO:0000313" key="13">
    <source>
        <dbReference type="Proteomes" id="UP000184171"/>
    </source>
</evidence>
<evidence type="ECO:0000256" key="1">
    <source>
        <dbReference type="ARBA" id="ARBA00011955"/>
    </source>
</evidence>
<dbReference type="Gene3D" id="3.10.520.10">
    <property type="entry name" value="ApbE-like domains"/>
    <property type="match status" value="1"/>
</dbReference>
<keyword evidence="4 10" id="KW-0808">Transferase</keyword>
<feature type="binding site" evidence="11">
    <location>
        <position position="286"/>
    </location>
    <ligand>
        <name>Mg(2+)</name>
        <dbReference type="ChEBI" id="CHEBI:18420"/>
    </ligand>
</feature>
<evidence type="ECO:0000256" key="10">
    <source>
        <dbReference type="PIRNR" id="PIRNR006268"/>
    </source>
</evidence>
<dbReference type="STRING" id="1122189.SAMN02745165_02565"/>
<evidence type="ECO:0000256" key="8">
    <source>
        <dbReference type="ARBA" id="ARBA00031306"/>
    </source>
</evidence>
<dbReference type="OrthoDB" id="9778595at2"/>
<dbReference type="AlphaFoldDB" id="A0A1M6JYB1"/>
<keyword evidence="12" id="KW-0449">Lipoprotein</keyword>
<keyword evidence="6 10" id="KW-0274">FAD</keyword>
<reference evidence="12 13" key="1">
    <citation type="submission" date="2016-11" db="EMBL/GenBank/DDBJ databases">
        <authorList>
            <person name="Jaros S."/>
            <person name="Januszkiewicz K."/>
            <person name="Wedrychowicz H."/>
        </authorList>
    </citation>
    <scope>NUCLEOTIDE SEQUENCE [LARGE SCALE GENOMIC DNA]</scope>
    <source>
        <strain evidence="12 13">DSM 5091</strain>
    </source>
</reference>
<dbReference type="Pfam" id="PF02424">
    <property type="entry name" value="ApbE"/>
    <property type="match status" value="1"/>
</dbReference>
<feature type="binding site" evidence="11">
    <location>
        <position position="171"/>
    </location>
    <ligand>
        <name>Mg(2+)</name>
        <dbReference type="ChEBI" id="CHEBI:18420"/>
    </ligand>
</feature>
<gene>
    <name evidence="12" type="ORF">SAMN02745165_02565</name>
</gene>
<evidence type="ECO:0000256" key="2">
    <source>
        <dbReference type="ARBA" id="ARBA00016337"/>
    </source>
</evidence>
<feature type="binding site" evidence="11">
    <location>
        <position position="282"/>
    </location>
    <ligand>
        <name>Mg(2+)</name>
        <dbReference type="ChEBI" id="CHEBI:18420"/>
    </ligand>
</feature>
<comment type="catalytic activity">
    <reaction evidence="9 10">
        <text>L-threonyl-[protein] + FAD = FMN-L-threonyl-[protein] + AMP + H(+)</text>
        <dbReference type="Rhea" id="RHEA:36847"/>
        <dbReference type="Rhea" id="RHEA-COMP:11060"/>
        <dbReference type="Rhea" id="RHEA-COMP:11061"/>
        <dbReference type="ChEBI" id="CHEBI:15378"/>
        <dbReference type="ChEBI" id="CHEBI:30013"/>
        <dbReference type="ChEBI" id="CHEBI:57692"/>
        <dbReference type="ChEBI" id="CHEBI:74257"/>
        <dbReference type="ChEBI" id="CHEBI:456215"/>
        <dbReference type="EC" id="2.7.1.180"/>
    </reaction>
</comment>
<name>A0A1M6JYB1_MALRU</name>
<dbReference type="Proteomes" id="UP000184171">
    <property type="component" value="Unassembled WGS sequence"/>
</dbReference>
<evidence type="ECO:0000256" key="6">
    <source>
        <dbReference type="ARBA" id="ARBA00022827"/>
    </source>
</evidence>
<protein>
    <recommendedName>
        <fullName evidence="2 10">FAD:protein FMN transferase</fullName>
        <ecNumber evidence="1 10">2.7.1.180</ecNumber>
    </recommendedName>
    <alternativeName>
        <fullName evidence="8 10">Flavin transferase</fullName>
    </alternativeName>
</protein>
<evidence type="ECO:0000256" key="5">
    <source>
        <dbReference type="ARBA" id="ARBA00022723"/>
    </source>
</evidence>
<keyword evidence="3 10" id="KW-0285">Flavoprotein</keyword>
<keyword evidence="13" id="KW-1185">Reference proteome</keyword>
<comment type="similarity">
    <text evidence="10">Belongs to the ApbE family.</text>
</comment>
<dbReference type="EC" id="2.7.1.180" evidence="1 10"/>
<dbReference type="GO" id="GO:0016740">
    <property type="term" value="F:transferase activity"/>
    <property type="evidence" value="ECO:0007669"/>
    <property type="project" value="UniProtKB-UniRule"/>
</dbReference>
<dbReference type="InterPro" id="IPR003374">
    <property type="entry name" value="ApbE-like_sf"/>
</dbReference>
<keyword evidence="7 10" id="KW-0460">Magnesium</keyword>
<keyword evidence="5 10" id="KW-0479">Metal-binding</keyword>
<dbReference type="PANTHER" id="PTHR30040">
    <property type="entry name" value="THIAMINE BIOSYNTHESIS LIPOPROTEIN APBE"/>
    <property type="match status" value="1"/>
</dbReference>
<evidence type="ECO:0000256" key="11">
    <source>
        <dbReference type="PIRSR" id="PIRSR006268-2"/>
    </source>
</evidence>
<dbReference type="GO" id="GO:0046872">
    <property type="term" value="F:metal ion binding"/>
    <property type="evidence" value="ECO:0007669"/>
    <property type="project" value="UniProtKB-UniRule"/>
</dbReference>
<accession>A0A1M6JYB1</accession>
<evidence type="ECO:0000256" key="9">
    <source>
        <dbReference type="ARBA" id="ARBA00048540"/>
    </source>
</evidence>
<sequence length="327" mass="35215">MFGRQWVTLLLVLIAALLWWRLPPGEQQLSRTALVMGTLVEIKAFGDDEEQLDSAISKAFAEMTRLEALLSSHQPKSEISRLSNSADEFVASPETIELISLGRKIAERSNGAFDMTLGALKKLWAIESENPQVPSEEQIAVALQGVGPEALQLDGNRVRKKLPGLQVDLGGIAKGYAVDRALALLRAAGITSASVNAGGDIALLGDHDGRPWRIGIQHPRKSGELLAALELSDRAVVSSGDYERFFEQDGIRYHHIFDPRSGQPARLCQSVTVVAADAASADALATAAFVLGPEEGLQLLEQLPDVEGLIIANNGKEWQTSGLPQSQ</sequence>
<evidence type="ECO:0000256" key="7">
    <source>
        <dbReference type="ARBA" id="ARBA00022842"/>
    </source>
</evidence>